<feature type="compositionally biased region" description="Basic residues" evidence="1">
    <location>
        <begin position="57"/>
        <end position="82"/>
    </location>
</feature>
<dbReference type="AlphaFoldDB" id="A0A0G0CCC5"/>
<accession>A0A0G0CCC5</accession>
<reference evidence="2 3" key="1">
    <citation type="journal article" date="2015" name="Nature">
        <title>rRNA introns, odd ribosomes, and small enigmatic genomes across a large radiation of phyla.</title>
        <authorList>
            <person name="Brown C.T."/>
            <person name="Hug L.A."/>
            <person name="Thomas B.C."/>
            <person name="Sharon I."/>
            <person name="Castelle C.J."/>
            <person name="Singh A."/>
            <person name="Wilkins M.J."/>
            <person name="Williams K.H."/>
            <person name="Banfield J.F."/>
        </authorList>
    </citation>
    <scope>NUCLEOTIDE SEQUENCE [LARGE SCALE GENOMIC DNA]</scope>
</reference>
<comment type="caution">
    <text evidence="2">The sequence shown here is derived from an EMBL/GenBank/DDBJ whole genome shotgun (WGS) entry which is preliminary data.</text>
</comment>
<organism evidence="2 3">
    <name type="scientific">Candidatus Roizmanbacteria bacterium GW2011_GWA2_35_19</name>
    <dbReference type="NCBI Taxonomy" id="1618478"/>
    <lineage>
        <taxon>Bacteria</taxon>
        <taxon>Candidatus Roizmaniibacteriota</taxon>
    </lineage>
</organism>
<evidence type="ECO:0000313" key="2">
    <source>
        <dbReference type="EMBL" id="KKP73721.1"/>
    </source>
</evidence>
<evidence type="ECO:0000256" key="1">
    <source>
        <dbReference type="SAM" id="MobiDB-lite"/>
    </source>
</evidence>
<gene>
    <name evidence="2" type="ORF">UR68_C0003G0016</name>
</gene>
<feature type="region of interest" description="Disordered" evidence="1">
    <location>
        <begin position="56"/>
        <end position="82"/>
    </location>
</feature>
<dbReference type="EMBL" id="LBQC01000003">
    <property type="protein sequence ID" value="KKP73721.1"/>
    <property type="molecule type" value="Genomic_DNA"/>
</dbReference>
<name>A0A0G0CCC5_9BACT</name>
<protein>
    <submittedName>
        <fullName evidence="2">Uncharacterized protein</fullName>
    </submittedName>
</protein>
<dbReference type="Proteomes" id="UP000034457">
    <property type="component" value="Unassembled WGS sequence"/>
</dbReference>
<sequence length="82" mass="9507">MEKKDPNYCHDPELRSAAKSLGVFGWALHTALSIGEGAYNSLDKAFDFLARQAEKRRQNKLNQPKKRLSKREKKEILRRHGQ</sequence>
<evidence type="ECO:0000313" key="3">
    <source>
        <dbReference type="Proteomes" id="UP000034457"/>
    </source>
</evidence>
<proteinExistence type="predicted"/>